<reference evidence="1 2" key="1">
    <citation type="submission" date="2024-05" db="EMBL/GenBank/DDBJ databases">
        <authorList>
            <person name="Wallberg A."/>
        </authorList>
    </citation>
    <scope>NUCLEOTIDE SEQUENCE [LARGE SCALE GENOMIC DNA]</scope>
</reference>
<evidence type="ECO:0000313" key="1">
    <source>
        <dbReference type="EMBL" id="CAL4097307.1"/>
    </source>
</evidence>
<evidence type="ECO:0000313" key="2">
    <source>
        <dbReference type="Proteomes" id="UP001497623"/>
    </source>
</evidence>
<dbReference type="EMBL" id="CAXKWB010010234">
    <property type="protein sequence ID" value="CAL4097307.1"/>
    <property type="molecule type" value="Genomic_DNA"/>
</dbReference>
<gene>
    <name evidence="1" type="ORF">MNOR_LOCUS15960</name>
</gene>
<comment type="caution">
    <text evidence="1">The sequence shown here is derived from an EMBL/GenBank/DDBJ whole genome shotgun (WGS) entry which is preliminary data.</text>
</comment>
<accession>A0AAV2QV10</accession>
<keyword evidence="2" id="KW-1185">Reference proteome</keyword>
<sequence length="99" mass="11228">MEPPIHTEYLRSGGAMILIFIVDGARFVISFCIRSEIPGYIVVPPERTTLAYRSLRISTSHFMIELYVVSWIPTDSMPRKDGWNIASGQRNLSLPMVIT</sequence>
<protein>
    <submittedName>
        <fullName evidence="1">Uncharacterized protein</fullName>
    </submittedName>
</protein>
<proteinExistence type="predicted"/>
<name>A0AAV2QV10_MEGNR</name>
<dbReference type="AlphaFoldDB" id="A0AAV2QV10"/>
<organism evidence="1 2">
    <name type="scientific">Meganyctiphanes norvegica</name>
    <name type="common">Northern krill</name>
    <name type="synonym">Thysanopoda norvegica</name>
    <dbReference type="NCBI Taxonomy" id="48144"/>
    <lineage>
        <taxon>Eukaryota</taxon>
        <taxon>Metazoa</taxon>
        <taxon>Ecdysozoa</taxon>
        <taxon>Arthropoda</taxon>
        <taxon>Crustacea</taxon>
        <taxon>Multicrustacea</taxon>
        <taxon>Malacostraca</taxon>
        <taxon>Eumalacostraca</taxon>
        <taxon>Eucarida</taxon>
        <taxon>Euphausiacea</taxon>
        <taxon>Euphausiidae</taxon>
        <taxon>Meganyctiphanes</taxon>
    </lineage>
</organism>
<dbReference type="Proteomes" id="UP001497623">
    <property type="component" value="Unassembled WGS sequence"/>
</dbReference>